<dbReference type="AlphaFoldDB" id="S3UWU6"/>
<dbReference type="RefSeq" id="WP_016550221.1">
    <property type="nucleotide sequence ID" value="NZ_AKWZ02000010.1"/>
</dbReference>
<dbReference type="CDD" id="cd02440">
    <property type="entry name" value="AdoMet_MTases"/>
    <property type="match status" value="1"/>
</dbReference>
<name>S3UWU6_9LEPT</name>
<evidence type="ECO:0000313" key="1">
    <source>
        <dbReference type="EMBL" id="EPG73748.1"/>
    </source>
</evidence>
<organism evidence="1 2">
    <name type="scientific">Leptospira fainei serovar Hurstbridge str. BUT 6</name>
    <dbReference type="NCBI Taxonomy" id="1193011"/>
    <lineage>
        <taxon>Bacteria</taxon>
        <taxon>Pseudomonadati</taxon>
        <taxon>Spirochaetota</taxon>
        <taxon>Spirochaetia</taxon>
        <taxon>Leptospirales</taxon>
        <taxon>Leptospiraceae</taxon>
        <taxon>Leptospira</taxon>
    </lineage>
</organism>
<gene>
    <name evidence="1" type="ORF">LEP1GSC058_4146</name>
</gene>
<keyword evidence="2" id="KW-1185">Reference proteome</keyword>
<dbReference type="Gene3D" id="3.40.50.150">
    <property type="entry name" value="Vaccinia Virus protein VP39"/>
    <property type="match status" value="1"/>
</dbReference>
<dbReference type="SUPFAM" id="SSF53335">
    <property type="entry name" value="S-adenosyl-L-methionine-dependent methyltransferases"/>
    <property type="match status" value="1"/>
</dbReference>
<reference evidence="1" key="1">
    <citation type="submission" date="2013-04" db="EMBL/GenBank/DDBJ databases">
        <authorList>
            <person name="Harkins D.M."/>
            <person name="Durkin A.S."/>
            <person name="Selengut J.D."/>
            <person name="Sanka R."/>
            <person name="DePew J."/>
            <person name="Purushe J."/>
            <person name="Ahmed A."/>
            <person name="van der Linden H."/>
            <person name="Goris M.G.A."/>
            <person name="Hartskeerl R.A."/>
            <person name="Vinetz J.M."/>
            <person name="Sutton G.G."/>
            <person name="Nelson W.C."/>
            <person name="Fouts D.E."/>
        </authorList>
    </citation>
    <scope>NUCLEOTIDE SEQUENCE [LARGE SCALE GENOMIC DNA]</scope>
    <source>
        <strain evidence="1">BUT 6</strain>
    </source>
</reference>
<accession>S3UWU6</accession>
<dbReference type="STRING" id="1193011.LEP1GSC058_4146"/>
<comment type="caution">
    <text evidence="1">The sequence shown here is derived from an EMBL/GenBank/DDBJ whole genome shotgun (WGS) entry which is preliminary data.</text>
</comment>
<evidence type="ECO:0000313" key="2">
    <source>
        <dbReference type="Proteomes" id="UP000014540"/>
    </source>
</evidence>
<dbReference type="InterPro" id="IPR029063">
    <property type="entry name" value="SAM-dependent_MTases_sf"/>
</dbReference>
<dbReference type="Pfam" id="PF13489">
    <property type="entry name" value="Methyltransf_23"/>
    <property type="match status" value="1"/>
</dbReference>
<dbReference type="OrthoDB" id="9810247at2"/>
<sequence>MINLNHNCILCDSQRNKIVFVENDIPIVRCLNCDHVFSTYKQEEHFGKYWEGEEVEYDLNWWDIAHREIYKDFINKFLSARKGRILDVGCGLGYFIKTLNRERPEWESIGYEISKRAVKFAKERNGVGKVYSGIVQTSRLPENSFDIITLWDVIEHIPKPHDLMLYLFTLLKPGGFLFVQTPNIPVQLLKAKLKLLLKGMQADAHYLEAKDHINDYSEKTLRILSDQCGFSFVEFTILKPISAVSGDKTKLGVIAKKAFYFCTLLFWNMTFRKINLNLTLFAILHKQ</sequence>
<dbReference type="PANTHER" id="PTHR43861:SF6">
    <property type="entry name" value="METHYLTRANSFERASE TYPE 11"/>
    <property type="match status" value="1"/>
</dbReference>
<dbReference type="PANTHER" id="PTHR43861">
    <property type="entry name" value="TRANS-ACONITATE 2-METHYLTRANSFERASE-RELATED"/>
    <property type="match status" value="1"/>
</dbReference>
<protein>
    <submittedName>
        <fullName evidence="1">Methionine biosynthesis protein MetW</fullName>
    </submittedName>
</protein>
<dbReference type="Proteomes" id="UP000014540">
    <property type="component" value="Unassembled WGS sequence"/>
</dbReference>
<proteinExistence type="predicted"/>
<dbReference type="EMBL" id="AKWZ02000010">
    <property type="protein sequence ID" value="EPG73748.1"/>
    <property type="molecule type" value="Genomic_DNA"/>
</dbReference>